<keyword evidence="9" id="KW-1267">Proteomics identification</keyword>
<dbReference type="EMBL" id="QBIY01012688">
    <property type="protein sequence ID" value="RXN18994.1"/>
    <property type="molecule type" value="Genomic_DNA"/>
</dbReference>
<feature type="transmembrane region" description="Helical" evidence="6">
    <location>
        <begin position="700"/>
        <end position="718"/>
    </location>
</feature>
<dbReference type="PANTHER" id="PTHR14241:SF1">
    <property type="entry name" value="INTERFERON-INDUCED PROTEIN 44-RELATED"/>
    <property type="match status" value="1"/>
</dbReference>
<keyword evidence="5 6" id="KW-0472">Membrane</keyword>
<dbReference type="SUPFAM" id="SSF52540">
    <property type="entry name" value="P-loop containing nucleoside triphosphate hydrolases"/>
    <property type="match status" value="1"/>
</dbReference>
<feature type="transmembrane region" description="Helical" evidence="6">
    <location>
        <begin position="730"/>
        <end position="747"/>
    </location>
</feature>
<dbReference type="GO" id="GO:0016020">
    <property type="term" value="C:membrane"/>
    <property type="evidence" value="ECO:0007669"/>
    <property type="project" value="InterPro"/>
</dbReference>
<organism evidence="7 8">
    <name type="scientific">Labeo rohita</name>
    <name type="common">Indian major carp</name>
    <name type="synonym">Cyprinus rohita</name>
    <dbReference type="NCBI Taxonomy" id="84645"/>
    <lineage>
        <taxon>Eukaryota</taxon>
        <taxon>Metazoa</taxon>
        <taxon>Chordata</taxon>
        <taxon>Craniata</taxon>
        <taxon>Vertebrata</taxon>
        <taxon>Euteleostomi</taxon>
        <taxon>Actinopterygii</taxon>
        <taxon>Neopterygii</taxon>
        <taxon>Teleostei</taxon>
        <taxon>Ostariophysi</taxon>
        <taxon>Cypriniformes</taxon>
        <taxon>Cyprinidae</taxon>
        <taxon>Labeoninae</taxon>
        <taxon>Labeonini</taxon>
        <taxon>Labeo</taxon>
    </lineage>
</organism>
<feature type="transmembrane region" description="Helical" evidence="6">
    <location>
        <begin position="557"/>
        <end position="575"/>
    </location>
</feature>
<keyword evidence="3 6" id="KW-0812">Transmembrane</keyword>
<protein>
    <submittedName>
        <fullName evidence="7">Monocyte to macrophage differentiation factor 2-like isoform X2</fullName>
    </submittedName>
</protein>
<dbReference type="Pfam" id="PF03006">
    <property type="entry name" value="HlyIII"/>
    <property type="match status" value="1"/>
</dbReference>
<evidence type="ECO:0000256" key="3">
    <source>
        <dbReference type="ARBA" id="ARBA00022692"/>
    </source>
</evidence>
<dbReference type="Proteomes" id="UP000290572">
    <property type="component" value="Unassembled WGS sequence"/>
</dbReference>
<comment type="subcellular location">
    <subcellularLocation>
        <location evidence="1">Endomembrane system</location>
        <topology evidence="1">Multi-pass membrane protein</topology>
    </subcellularLocation>
</comment>
<evidence type="ECO:0007829" key="9">
    <source>
        <dbReference type="PeptideAtlas" id="A0A498MI25"/>
    </source>
</evidence>
<proteinExistence type="evidence at protein level"/>
<dbReference type="InterPro" id="IPR027417">
    <property type="entry name" value="P-loop_NTPase"/>
</dbReference>
<feature type="transmembrane region" description="Helical" evidence="6">
    <location>
        <begin position="625"/>
        <end position="641"/>
    </location>
</feature>
<dbReference type="CDD" id="cd00882">
    <property type="entry name" value="Ras_like_GTPase"/>
    <property type="match status" value="1"/>
</dbReference>
<evidence type="ECO:0000256" key="5">
    <source>
        <dbReference type="ARBA" id="ARBA00023136"/>
    </source>
</evidence>
<dbReference type="AlphaFoldDB" id="A0A498MI25"/>
<evidence type="ECO:0000256" key="1">
    <source>
        <dbReference type="ARBA" id="ARBA00004127"/>
    </source>
</evidence>
<dbReference type="GO" id="GO:0012505">
    <property type="term" value="C:endomembrane system"/>
    <property type="evidence" value="ECO:0007669"/>
    <property type="project" value="UniProtKB-SubCell"/>
</dbReference>
<accession>A0A498MI25</accession>
<name>A0A498MI25_LABRO</name>
<feature type="transmembrane region" description="Helical" evidence="6">
    <location>
        <begin position="653"/>
        <end position="669"/>
    </location>
</feature>
<dbReference type="InterPro" id="IPR004254">
    <property type="entry name" value="AdipoR/HlyIII-related"/>
</dbReference>
<feature type="transmembrane region" description="Helical" evidence="6">
    <location>
        <begin position="587"/>
        <end position="605"/>
    </location>
</feature>
<evidence type="ECO:0000313" key="7">
    <source>
        <dbReference type="EMBL" id="RXN18994.1"/>
    </source>
</evidence>
<evidence type="ECO:0000256" key="6">
    <source>
        <dbReference type="SAM" id="Phobius"/>
    </source>
</evidence>
<dbReference type="Gene3D" id="3.40.50.300">
    <property type="entry name" value="P-loop containing nucleotide triphosphate hydrolases"/>
    <property type="match status" value="1"/>
</dbReference>
<sequence>MEGVFLGLKGFTIRSGGKKLPFIFKDIMGLEPEALAGSQTEDIINAVFGHVKDGYKFNQEEALSCNDIRYTSDLNLSDQSFCMVYVIAADTVQFTDDRLIDKLKKIRQRISDEGIPQVIVMTKVDEACPLVKNDLRKIYKSKKIKENFNPKSPLTLENEYFNSDPILSEKALCLVYILDADTVHFTDDRLIEKLQTVRQRISEKGIPQVIVMTKVDEACPLVQNDLRKVYSSKKIKEKGEKIRNGIETIKRDPKNRTRDINKRQKEALKSRLESFTPSNSDVTNIKILVAGQIGAGKSSFINSVICAFQGEIVCEVLADSSASAASHSFTRRLKAHRIRSANADLPFEICDIIGLEPDNISERKPDDIVKAIYGQLKDGYKFSEEDSLTSNNEHYSETPSLSDQAFCLVYIIDANTFALCKDEIIVQKLRNIRQKISENGIPQVIVMTKVDEACPLVQNDLRKIYLSKTIKERMELCSAKVGVPMSHIFPVKNYHDEIDTDEDVDVLILKAFDQIVRSANGRLRLSSLPPFTYGKNGVPSCKNVVDKRCKKTKKSSWWHLWIIPSIVGGILLYLLSDDHWEEISAWLYGAGLSSLFIISTVFHTISWKKSHLRSVEHCFHMCDRMVIYFFIAASYTPWLTLRDLGPWAAHMRWVVWVMASGGTAYVFFFHERFKVVELICYTAMGVFPALVILSMADRSGLCELLVGGGCYVLGMVFFKSDGIVPFAHAIWHLFVAMGAGIHYYAIWKYLYTPVNLPTSTAR</sequence>
<dbReference type="STRING" id="84645.A0A498MI25"/>
<evidence type="ECO:0000256" key="2">
    <source>
        <dbReference type="ARBA" id="ARBA00007018"/>
    </source>
</evidence>
<dbReference type="GO" id="GO:0140911">
    <property type="term" value="F:pore-forming activity"/>
    <property type="evidence" value="ECO:0007669"/>
    <property type="project" value="InterPro"/>
</dbReference>
<dbReference type="PANTHER" id="PTHR14241">
    <property type="entry name" value="INTERFERON-INDUCED PROTEIN 44"/>
    <property type="match status" value="1"/>
</dbReference>
<gene>
    <name evidence="7" type="ORF">ROHU_025920</name>
</gene>
<evidence type="ECO:0000256" key="4">
    <source>
        <dbReference type="ARBA" id="ARBA00022989"/>
    </source>
</evidence>
<feature type="transmembrane region" description="Helical" evidence="6">
    <location>
        <begin position="675"/>
        <end position="693"/>
    </location>
</feature>
<dbReference type="NCBIfam" id="TIGR01065">
    <property type="entry name" value="hlyIII"/>
    <property type="match status" value="1"/>
</dbReference>
<dbReference type="GO" id="GO:0006955">
    <property type="term" value="P:immune response"/>
    <property type="evidence" value="ECO:0007669"/>
    <property type="project" value="TreeGrafter"/>
</dbReference>
<dbReference type="InterPro" id="IPR005744">
    <property type="entry name" value="Hy-lIII"/>
</dbReference>
<reference evidence="7 8" key="1">
    <citation type="submission" date="2018-03" db="EMBL/GenBank/DDBJ databases">
        <title>Draft genome sequence of Rohu Carp (Labeo rohita).</title>
        <authorList>
            <person name="Das P."/>
            <person name="Kushwaha B."/>
            <person name="Joshi C.G."/>
            <person name="Kumar D."/>
            <person name="Nagpure N.S."/>
            <person name="Sahoo L."/>
            <person name="Das S.P."/>
            <person name="Bit A."/>
            <person name="Patnaik S."/>
            <person name="Meher P.K."/>
            <person name="Jayasankar P."/>
            <person name="Koringa P.G."/>
            <person name="Patel N.V."/>
            <person name="Hinsu A.T."/>
            <person name="Kumar R."/>
            <person name="Pandey M."/>
            <person name="Agarwal S."/>
            <person name="Srivastava S."/>
            <person name="Singh M."/>
            <person name="Iquebal M.A."/>
            <person name="Jaiswal S."/>
            <person name="Angadi U.B."/>
            <person name="Kumar N."/>
            <person name="Raza M."/>
            <person name="Shah T.M."/>
            <person name="Rai A."/>
            <person name="Jena J.K."/>
        </authorList>
    </citation>
    <scope>NUCLEOTIDE SEQUENCE [LARGE SCALE GENOMIC DNA]</scope>
    <source>
        <strain evidence="7">DASCIFA01</strain>
        <tissue evidence="7">Testis</tissue>
    </source>
</reference>
<comment type="similarity">
    <text evidence="2">Belongs to the ADIPOR family.</text>
</comment>
<comment type="caution">
    <text evidence="7">The sequence shown here is derived from an EMBL/GenBank/DDBJ whole genome shotgun (WGS) entry which is preliminary data.</text>
</comment>
<evidence type="ECO:0000313" key="8">
    <source>
        <dbReference type="Proteomes" id="UP000290572"/>
    </source>
</evidence>
<keyword evidence="8" id="KW-1185">Reference proteome</keyword>
<keyword evidence="4 6" id="KW-1133">Transmembrane helix</keyword>